<dbReference type="Gene3D" id="2.60.40.20">
    <property type="entry name" value="Alpha-amylase inhibitor"/>
    <property type="match status" value="1"/>
</dbReference>
<reference evidence="2" key="1">
    <citation type="submission" date="2021-01" db="EMBL/GenBank/DDBJ databases">
        <title>Whole genome shotgun sequence of Planobispora takensis NBRC 109077.</title>
        <authorList>
            <person name="Komaki H."/>
            <person name="Tamura T."/>
        </authorList>
    </citation>
    <scope>NUCLEOTIDE SEQUENCE</scope>
    <source>
        <strain evidence="2">NBRC 109077</strain>
    </source>
</reference>
<dbReference type="InterPro" id="IPR036379">
    <property type="entry name" value="A-amylase_inhib_sf"/>
</dbReference>
<protein>
    <recommendedName>
        <fullName evidence="4">Secreted protein</fullName>
    </recommendedName>
</protein>
<sequence>MANKMVLASIGAGLAATLLSGSPALAAHGAPSQGQDSGRAQILVERAPDCVVGWVNRGTITQTGYAQNQCGYAMRLKVIWARGADGTCFWVEDQRTISSKVAKEPRRFDGVGLC</sequence>
<accession>A0A8J3WTR1</accession>
<dbReference type="AlphaFoldDB" id="A0A8J3WTR1"/>
<gene>
    <name evidence="2" type="ORF">Pta02_41470</name>
</gene>
<proteinExistence type="predicted"/>
<keyword evidence="1" id="KW-0732">Signal</keyword>
<feature type="chain" id="PRO_5035252218" description="Secreted protein" evidence="1">
    <location>
        <begin position="27"/>
        <end position="114"/>
    </location>
</feature>
<evidence type="ECO:0008006" key="4">
    <source>
        <dbReference type="Google" id="ProtNLM"/>
    </source>
</evidence>
<dbReference type="Proteomes" id="UP000634476">
    <property type="component" value="Unassembled WGS sequence"/>
</dbReference>
<comment type="caution">
    <text evidence="2">The sequence shown here is derived from an EMBL/GenBank/DDBJ whole genome shotgun (WGS) entry which is preliminary data.</text>
</comment>
<dbReference type="RefSeq" id="WP_203876486.1">
    <property type="nucleotide sequence ID" value="NZ_BOOK01000030.1"/>
</dbReference>
<evidence type="ECO:0000313" key="3">
    <source>
        <dbReference type="Proteomes" id="UP000634476"/>
    </source>
</evidence>
<organism evidence="2 3">
    <name type="scientific">Planobispora takensis</name>
    <dbReference type="NCBI Taxonomy" id="1367882"/>
    <lineage>
        <taxon>Bacteria</taxon>
        <taxon>Bacillati</taxon>
        <taxon>Actinomycetota</taxon>
        <taxon>Actinomycetes</taxon>
        <taxon>Streptosporangiales</taxon>
        <taxon>Streptosporangiaceae</taxon>
        <taxon>Planobispora</taxon>
    </lineage>
</organism>
<dbReference type="GO" id="GO:0015066">
    <property type="term" value="F:alpha-amylase inhibitor activity"/>
    <property type="evidence" value="ECO:0007669"/>
    <property type="project" value="InterPro"/>
</dbReference>
<feature type="signal peptide" evidence="1">
    <location>
        <begin position="1"/>
        <end position="26"/>
    </location>
</feature>
<name>A0A8J3WTR1_9ACTN</name>
<dbReference type="EMBL" id="BOOK01000030">
    <property type="protein sequence ID" value="GII02139.1"/>
    <property type="molecule type" value="Genomic_DNA"/>
</dbReference>
<keyword evidence="3" id="KW-1185">Reference proteome</keyword>
<evidence type="ECO:0000256" key="1">
    <source>
        <dbReference type="SAM" id="SignalP"/>
    </source>
</evidence>
<evidence type="ECO:0000313" key="2">
    <source>
        <dbReference type="EMBL" id="GII02139.1"/>
    </source>
</evidence>